<dbReference type="NCBIfam" id="TIGR02432">
    <property type="entry name" value="lysidine_TilS_N"/>
    <property type="match status" value="1"/>
</dbReference>
<dbReference type="GO" id="GO:0005737">
    <property type="term" value="C:cytoplasm"/>
    <property type="evidence" value="ECO:0007669"/>
    <property type="project" value="UniProtKB-SubCell"/>
</dbReference>
<feature type="domain" description="tRNA(Ile)-lysidine synthase substrate-binding" evidence="10">
    <location>
        <begin position="298"/>
        <end position="368"/>
    </location>
</feature>
<dbReference type="PANTHER" id="PTHR43033">
    <property type="entry name" value="TRNA(ILE)-LYSIDINE SYNTHASE-RELATED"/>
    <property type="match status" value="1"/>
</dbReference>
<dbReference type="InterPro" id="IPR014729">
    <property type="entry name" value="Rossmann-like_a/b/a_fold"/>
</dbReference>
<evidence type="ECO:0000313" key="11">
    <source>
        <dbReference type="EMBL" id="APE37943.1"/>
    </source>
</evidence>
<dbReference type="GO" id="GO:0032267">
    <property type="term" value="F:tRNA(Ile)-lysidine synthase activity"/>
    <property type="evidence" value="ECO:0007669"/>
    <property type="project" value="UniProtKB-EC"/>
</dbReference>
<feature type="region of interest" description="Disordered" evidence="8">
    <location>
        <begin position="225"/>
        <end position="276"/>
    </location>
</feature>
<dbReference type="Pfam" id="PF09179">
    <property type="entry name" value="TilS"/>
    <property type="match status" value="1"/>
</dbReference>
<dbReference type="PANTHER" id="PTHR43033:SF1">
    <property type="entry name" value="TRNA(ILE)-LYSIDINE SYNTHASE-RELATED"/>
    <property type="match status" value="1"/>
</dbReference>
<evidence type="ECO:0000256" key="2">
    <source>
        <dbReference type="ARBA" id="ARBA00022598"/>
    </source>
</evidence>
<dbReference type="InterPro" id="IPR015262">
    <property type="entry name" value="tRNA_Ile_lys_synt_subst-bd"/>
</dbReference>
<evidence type="ECO:0000259" key="10">
    <source>
        <dbReference type="Pfam" id="PF09179"/>
    </source>
</evidence>
<dbReference type="GO" id="GO:0005524">
    <property type="term" value="F:ATP binding"/>
    <property type="evidence" value="ECO:0007669"/>
    <property type="project" value="UniProtKB-UniRule"/>
</dbReference>
<dbReference type="CDD" id="cd01992">
    <property type="entry name" value="TilS_N"/>
    <property type="match status" value="1"/>
</dbReference>
<evidence type="ECO:0000256" key="5">
    <source>
        <dbReference type="ARBA" id="ARBA00022840"/>
    </source>
</evidence>
<keyword evidence="3 7" id="KW-0819">tRNA processing</keyword>
<evidence type="ECO:0000259" key="9">
    <source>
        <dbReference type="Pfam" id="PF01171"/>
    </source>
</evidence>
<feature type="binding site" evidence="7">
    <location>
        <begin position="8"/>
        <end position="13"/>
    </location>
    <ligand>
        <name>ATP</name>
        <dbReference type="ChEBI" id="CHEBI:30616"/>
    </ligand>
</feature>
<dbReference type="InterPro" id="IPR012094">
    <property type="entry name" value="tRNA_Ile_lys_synt"/>
</dbReference>
<proteinExistence type="inferred from homology"/>
<dbReference type="AlphaFoldDB" id="A0A1J0W168"/>
<dbReference type="InterPro" id="IPR011063">
    <property type="entry name" value="TilS/TtcA_N"/>
</dbReference>
<evidence type="ECO:0000256" key="1">
    <source>
        <dbReference type="ARBA" id="ARBA00022490"/>
    </source>
</evidence>
<organism evidence="11 12">
    <name type="scientific">Nocardia mangyaensis</name>
    <dbReference type="NCBI Taxonomy" id="2213200"/>
    <lineage>
        <taxon>Bacteria</taxon>
        <taxon>Bacillati</taxon>
        <taxon>Actinomycetota</taxon>
        <taxon>Actinomycetes</taxon>
        <taxon>Mycobacteriales</taxon>
        <taxon>Nocardiaceae</taxon>
        <taxon>Nocardia</taxon>
    </lineage>
</organism>
<keyword evidence="1 7" id="KW-0963">Cytoplasm</keyword>
<comment type="catalytic activity">
    <reaction evidence="6 7">
        <text>cytidine(34) in tRNA(Ile2) + L-lysine + ATP = lysidine(34) in tRNA(Ile2) + AMP + diphosphate + H(+)</text>
        <dbReference type="Rhea" id="RHEA:43744"/>
        <dbReference type="Rhea" id="RHEA-COMP:10625"/>
        <dbReference type="Rhea" id="RHEA-COMP:10670"/>
        <dbReference type="ChEBI" id="CHEBI:15378"/>
        <dbReference type="ChEBI" id="CHEBI:30616"/>
        <dbReference type="ChEBI" id="CHEBI:32551"/>
        <dbReference type="ChEBI" id="CHEBI:33019"/>
        <dbReference type="ChEBI" id="CHEBI:82748"/>
        <dbReference type="ChEBI" id="CHEBI:83665"/>
        <dbReference type="ChEBI" id="CHEBI:456215"/>
        <dbReference type="EC" id="6.3.4.19"/>
    </reaction>
</comment>
<dbReference type="Pfam" id="PF01171">
    <property type="entry name" value="ATP_bind_3"/>
    <property type="match status" value="1"/>
</dbReference>
<comment type="function">
    <text evidence="7">Ligates lysine onto the cytidine present at position 34 of the AUA codon-specific tRNA(Ile) that contains the anticodon CAU, in an ATP-dependent manner. Cytidine is converted to lysidine, thus changing the amino acid specificity of the tRNA from methionine to isoleucine.</text>
</comment>
<evidence type="ECO:0000256" key="4">
    <source>
        <dbReference type="ARBA" id="ARBA00022741"/>
    </source>
</evidence>
<keyword evidence="12" id="KW-1185">Reference proteome</keyword>
<dbReference type="Gene3D" id="3.40.50.620">
    <property type="entry name" value="HUPs"/>
    <property type="match status" value="1"/>
</dbReference>
<dbReference type="EMBL" id="CP018082">
    <property type="protein sequence ID" value="APE37943.1"/>
    <property type="molecule type" value="Genomic_DNA"/>
</dbReference>
<dbReference type="Proteomes" id="UP000183810">
    <property type="component" value="Chromosome"/>
</dbReference>
<dbReference type="HAMAP" id="MF_01161">
    <property type="entry name" value="tRNA_Ile_lys_synt"/>
    <property type="match status" value="1"/>
</dbReference>
<protein>
    <recommendedName>
        <fullName evidence="7">tRNA(Ile)-lysidine synthase</fullName>
        <ecNumber evidence="7">6.3.4.19</ecNumber>
    </recommendedName>
    <alternativeName>
        <fullName evidence="7">tRNA(Ile)-2-lysyl-cytidine synthase</fullName>
    </alternativeName>
    <alternativeName>
        <fullName evidence="7">tRNA(Ile)-lysidine synthetase</fullName>
    </alternativeName>
</protein>
<evidence type="ECO:0000256" key="8">
    <source>
        <dbReference type="SAM" id="MobiDB-lite"/>
    </source>
</evidence>
<dbReference type="GO" id="GO:0006400">
    <property type="term" value="P:tRNA modification"/>
    <property type="evidence" value="ECO:0007669"/>
    <property type="project" value="UniProtKB-UniRule"/>
</dbReference>
<keyword evidence="2 7" id="KW-0436">Ligase</keyword>
<comment type="domain">
    <text evidence="7">The N-terminal region contains the highly conserved SGGXDS motif, predicted to be a P-loop motif involved in ATP binding.</text>
</comment>
<feature type="domain" description="tRNA(Ile)-lysidine/2-thiocytidine synthase N-terminal" evidence="9">
    <location>
        <begin position="3"/>
        <end position="171"/>
    </location>
</feature>
<accession>A0A1J0W168</accession>
<dbReference type="KEGG" id="nsl:BOX37_01775"/>
<evidence type="ECO:0000256" key="6">
    <source>
        <dbReference type="ARBA" id="ARBA00048539"/>
    </source>
</evidence>
<gene>
    <name evidence="7" type="primary">tilS</name>
    <name evidence="11" type="ORF">BOX37_01775</name>
</gene>
<sequence length="379" mass="38198">MPVVVGLSGGADSLALVAAAVVEAGAVTAVVVDHGLQDGSAAVAQRAAAQARALGCVAALVLPVEVGRDGGVEAAARVARYAALESVRDGRPVLLGHTLDDQAETVLLGLARGSGGRSIQGMAAWNPPWGRPLLGVRRAQTVRMCADLGLRTWDDPHNTDPRYTRVRVRNEVLPLLEGVLGGGVAQALARTADQLREDGAVLDAAADELLRAARTTVAGDDRSVVADSVPSAGGSVARPAAVVDSEGRPVSPDAGPVPAESGGVSPGSGAGAPEGEAGADAELAVLGSGDGDTDRPVLSIEILATAPAALRRRAVRTWLVGQGITGLVNAHLLAIDELVSNWRGQGGVAVGGGGGAHRLVVTREHGTLTVRVQPRTVAT</sequence>
<keyword evidence="5 7" id="KW-0067">ATP-binding</keyword>
<evidence type="ECO:0000313" key="12">
    <source>
        <dbReference type="Proteomes" id="UP000183810"/>
    </source>
</evidence>
<dbReference type="SUPFAM" id="SSF52402">
    <property type="entry name" value="Adenine nucleotide alpha hydrolases-like"/>
    <property type="match status" value="1"/>
</dbReference>
<comment type="subcellular location">
    <subcellularLocation>
        <location evidence="7">Cytoplasm</location>
    </subcellularLocation>
</comment>
<reference evidence="11" key="1">
    <citation type="submission" date="2016-11" db="EMBL/GenBank/DDBJ databases">
        <authorList>
            <person name="Jaros S."/>
            <person name="Januszkiewicz K."/>
            <person name="Wedrychowicz H."/>
        </authorList>
    </citation>
    <scope>NUCLEOTIDE SEQUENCE [LARGE SCALE GENOMIC DNA]</scope>
    <source>
        <strain evidence="11">Y48</strain>
    </source>
</reference>
<evidence type="ECO:0000256" key="3">
    <source>
        <dbReference type="ARBA" id="ARBA00022694"/>
    </source>
</evidence>
<keyword evidence="4 7" id="KW-0547">Nucleotide-binding</keyword>
<dbReference type="InterPro" id="IPR012795">
    <property type="entry name" value="tRNA_Ile_lys_synt_N"/>
</dbReference>
<dbReference type="SUPFAM" id="SSF82829">
    <property type="entry name" value="MesJ substrate recognition domain-like"/>
    <property type="match status" value="1"/>
</dbReference>
<comment type="similarity">
    <text evidence="7">Belongs to the tRNA(Ile)-lysidine synthase family.</text>
</comment>
<name>A0A1J0W168_9NOCA</name>
<evidence type="ECO:0000256" key="7">
    <source>
        <dbReference type="HAMAP-Rule" id="MF_01161"/>
    </source>
</evidence>
<dbReference type="EC" id="6.3.4.19" evidence="7"/>